<dbReference type="EMBL" id="CM042017">
    <property type="protein sequence ID" value="KAI3690787.1"/>
    <property type="molecule type" value="Genomic_DNA"/>
</dbReference>
<reference evidence="1 2" key="2">
    <citation type="journal article" date="2022" name="Mol. Ecol. Resour.">
        <title>The genomes of chicory, endive, great burdock and yacon provide insights into Asteraceae paleo-polyploidization history and plant inulin production.</title>
        <authorList>
            <person name="Fan W."/>
            <person name="Wang S."/>
            <person name="Wang H."/>
            <person name="Wang A."/>
            <person name="Jiang F."/>
            <person name="Liu H."/>
            <person name="Zhao H."/>
            <person name="Xu D."/>
            <person name="Zhang Y."/>
        </authorList>
    </citation>
    <scope>NUCLEOTIDE SEQUENCE [LARGE SCALE GENOMIC DNA]</scope>
    <source>
        <strain evidence="2">cv. Punajuju</strain>
        <tissue evidence="1">Leaves</tissue>
    </source>
</reference>
<protein>
    <submittedName>
        <fullName evidence="1">Uncharacterized protein</fullName>
    </submittedName>
</protein>
<accession>A0ACB8YYG0</accession>
<sequence>MVSLCYRGFNDGQFGYTYVATDKANGDRAVKKIDKNKATLISLLSTLANLCLMIPYAIEIPISGSFVSSDKRLLAKKGKIESLITKQGRKATTLENYLPLYYRLKLKSNFVIDSYSKKVRKAVYALICRQMVVTEVMDIMSGSSVIASGLGQTPATQPITGKNSVSLSPPLFPNFRHPYPNYIPYNLFSIILEPYDERNPHIPDPVLQLNCHDASLAIKSMFDRFQSVVITSGTTS</sequence>
<keyword evidence="2" id="KW-1185">Reference proteome</keyword>
<comment type="caution">
    <text evidence="1">The sequence shown here is derived from an EMBL/GenBank/DDBJ whole genome shotgun (WGS) entry which is preliminary data.</text>
</comment>
<evidence type="ECO:0000313" key="1">
    <source>
        <dbReference type="EMBL" id="KAI3690787.1"/>
    </source>
</evidence>
<evidence type="ECO:0000313" key="2">
    <source>
        <dbReference type="Proteomes" id="UP001055811"/>
    </source>
</evidence>
<proteinExistence type="predicted"/>
<reference evidence="2" key="1">
    <citation type="journal article" date="2022" name="Mol. Ecol. Resour.">
        <title>The genomes of chicory, endive, great burdock and yacon provide insights into Asteraceae palaeo-polyploidization history and plant inulin production.</title>
        <authorList>
            <person name="Fan W."/>
            <person name="Wang S."/>
            <person name="Wang H."/>
            <person name="Wang A."/>
            <person name="Jiang F."/>
            <person name="Liu H."/>
            <person name="Zhao H."/>
            <person name="Xu D."/>
            <person name="Zhang Y."/>
        </authorList>
    </citation>
    <scope>NUCLEOTIDE SEQUENCE [LARGE SCALE GENOMIC DNA]</scope>
    <source>
        <strain evidence="2">cv. Punajuju</strain>
    </source>
</reference>
<name>A0ACB8YYG0_CICIN</name>
<organism evidence="1 2">
    <name type="scientific">Cichorium intybus</name>
    <name type="common">Chicory</name>
    <dbReference type="NCBI Taxonomy" id="13427"/>
    <lineage>
        <taxon>Eukaryota</taxon>
        <taxon>Viridiplantae</taxon>
        <taxon>Streptophyta</taxon>
        <taxon>Embryophyta</taxon>
        <taxon>Tracheophyta</taxon>
        <taxon>Spermatophyta</taxon>
        <taxon>Magnoliopsida</taxon>
        <taxon>eudicotyledons</taxon>
        <taxon>Gunneridae</taxon>
        <taxon>Pentapetalae</taxon>
        <taxon>asterids</taxon>
        <taxon>campanulids</taxon>
        <taxon>Asterales</taxon>
        <taxon>Asteraceae</taxon>
        <taxon>Cichorioideae</taxon>
        <taxon>Cichorieae</taxon>
        <taxon>Cichoriinae</taxon>
        <taxon>Cichorium</taxon>
    </lineage>
</organism>
<dbReference type="Proteomes" id="UP001055811">
    <property type="component" value="Linkage Group LG09"/>
</dbReference>
<gene>
    <name evidence="1" type="ORF">L2E82_48995</name>
</gene>